<reference evidence="6 7" key="1">
    <citation type="submission" date="2019-05" db="EMBL/GenBank/DDBJ databases">
        <title>Draft Whole-Genome sequence of the green sulfur bacterium Prosthecochloris vibrioformis DSM 260.</title>
        <authorList>
            <person name="Meyer T.E."/>
            <person name="Kyndt J.A."/>
        </authorList>
    </citation>
    <scope>NUCLEOTIDE SEQUENCE [LARGE SCALE GENOMIC DNA]</scope>
    <source>
        <strain evidence="6 7">DSM 260</strain>
    </source>
</reference>
<dbReference type="RefSeq" id="WP_139626888.1">
    <property type="nucleotide sequence ID" value="NZ_VDCI01000010.1"/>
</dbReference>
<keyword evidence="7" id="KW-1185">Reference proteome</keyword>
<keyword evidence="2" id="KW-0328">Glycosyltransferase</keyword>
<dbReference type="GO" id="GO:0016757">
    <property type="term" value="F:glycosyltransferase activity"/>
    <property type="evidence" value="ECO:0007669"/>
    <property type="project" value="UniProtKB-KW"/>
</dbReference>
<dbReference type="InterPro" id="IPR001173">
    <property type="entry name" value="Glyco_trans_2-like"/>
</dbReference>
<keyword evidence="4" id="KW-0472">Membrane</keyword>
<evidence type="ECO:0000259" key="5">
    <source>
        <dbReference type="Pfam" id="PF00535"/>
    </source>
</evidence>
<evidence type="ECO:0000256" key="1">
    <source>
        <dbReference type="ARBA" id="ARBA00006739"/>
    </source>
</evidence>
<dbReference type="PANTHER" id="PTHR43179">
    <property type="entry name" value="RHAMNOSYLTRANSFERASE WBBL"/>
    <property type="match status" value="1"/>
</dbReference>
<comment type="caution">
    <text evidence="6">The sequence shown here is derived from an EMBL/GenBank/DDBJ whole genome shotgun (WGS) entry which is preliminary data.</text>
</comment>
<evidence type="ECO:0000313" key="7">
    <source>
        <dbReference type="Proteomes" id="UP000309544"/>
    </source>
</evidence>
<evidence type="ECO:0000313" key="6">
    <source>
        <dbReference type="EMBL" id="TNJ35950.1"/>
    </source>
</evidence>
<keyword evidence="4" id="KW-0812">Transmembrane</keyword>
<evidence type="ECO:0000256" key="4">
    <source>
        <dbReference type="SAM" id="Phobius"/>
    </source>
</evidence>
<dbReference type="AlphaFoldDB" id="A0A5C4RXX7"/>
<keyword evidence="3 6" id="KW-0808">Transferase</keyword>
<dbReference type="CDD" id="cd04186">
    <property type="entry name" value="GT_2_like_c"/>
    <property type="match status" value="1"/>
</dbReference>
<dbReference type="Pfam" id="PF00535">
    <property type="entry name" value="Glycos_transf_2"/>
    <property type="match status" value="1"/>
</dbReference>
<evidence type="ECO:0000256" key="2">
    <source>
        <dbReference type="ARBA" id="ARBA00022676"/>
    </source>
</evidence>
<feature type="transmembrane region" description="Helical" evidence="4">
    <location>
        <begin position="259"/>
        <end position="281"/>
    </location>
</feature>
<sequence>MASFTHVEVIIPHYRGEDMLRRCLAALALSGYPSLSVCIVDNASGEQVLAACSAGSYPVRLVRLETNRGYAGGCNAGLWSSSAKYVVFLNDDTEPQPGWLEPLVAMAESDARIAVLQPKLLSLQAFRQGKREFDYAGAAGGMLDRLGYPWCLGRGLRGVEDDHGQYDSSREIFWASGAALFARREVITSAGGFDESFFMHMEEIDLCWRLKLQGFAIRSVPASEVLHEGGASLAAGSVSKVYYNHRNNLAMIVRNRGTVALPLLLALRLVLDMLTMAGYLAGRRDRLRKASAVLRAWFSLAGRAASLLQERKTIQAQRRVPDRMLFRNAPFSMILASLFGH</sequence>
<dbReference type="SUPFAM" id="SSF53448">
    <property type="entry name" value="Nucleotide-diphospho-sugar transferases"/>
    <property type="match status" value="1"/>
</dbReference>
<protein>
    <submittedName>
        <fullName evidence="6">Glycosyltransferase family 2 protein</fullName>
    </submittedName>
</protein>
<dbReference type="Gene3D" id="3.90.550.10">
    <property type="entry name" value="Spore Coat Polysaccharide Biosynthesis Protein SpsA, Chain A"/>
    <property type="match status" value="1"/>
</dbReference>
<organism evidence="6 7">
    <name type="scientific">Prosthecochloris vibrioformis</name>
    <name type="common">Chlorobium vibrioforme</name>
    <dbReference type="NCBI Taxonomy" id="1098"/>
    <lineage>
        <taxon>Bacteria</taxon>
        <taxon>Pseudomonadati</taxon>
        <taxon>Chlorobiota</taxon>
        <taxon>Chlorobiia</taxon>
        <taxon>Chlorobiales</taxon>
        <taxon>Chlorobiaceae</taxon>
        <taxon>Prosthecochloris</taxon>
    </lineage>
</organism>
<accession>A0A5C4RXX7</accession>
<dbReference type="EMBL" id="VDCI01000010">
    <property type="protein sequence ID" value="TNJ35950.1"/>
    <property type="molecule type" value="Genomic_DNA"/>
</dbReference>
<dbReference type="PANTHER" id="PTHR43179:SF12">
    <property type="entry name" value="GALACTOFURANOSYLTRANSFERASE GLFT2"/>
    <property type="match status" value="1"/>
</dbReference>
<proteinExistence type="inferred from homology"/>
<gene>
    <name evidence="6" type="ORF">FGF68_09775</name>
</gene>
<name>A0A5C4RXX7_PROVB</name>
<dbReference type="Proteomes" id="UP000309544">
    <property type="component" value="Unassembled WGS sequence"/>
</dbReference>
<dbReference type="InterPro" id="IPR029044">
    <property type="entry name" value="Nucleotide-diphossugar_trans"/>
</dbReference>
<comment type="similarity">
    <text evidence="1">Belongs to the glycosyltransferase 2 family.</text>
</comment>
<keyword evidence="4" id="KW-1133">Transmembrane helix</keyword>
<feature type="domain" description="Glycosyltransferase 2-like" evidence="5">
    <location>
        <begin position="9"/>
        <end position="117"/>
    </location>
</feature>
<evidence type="ECO:0000256" key="3">
    <source>
        <dbReference type="ARBA" id="ARBA00022679"/>
    </source>
</evidence>